<sequence>MLYPIELRLHLRGERKQGFFAECKRYFSGLLRLRRRALRFPLSFPMQDIKFHEVVEQICKEDPRYDRRAYGFVRMGLDYTVGEIRKKNAEKAGKGAQRTKHVKGPQLLEGLREYTLNQFGPLSKTVLNEWGVTRCEDFGEIVFNLIEYQVFSKTPDDRREDFASIYTFDDAFEKPFRPEKAVRFSIIEDEK</sequence>
<dbReference type="OrthoDB" id="9793330at2"/>
<evidence type="ECO:0000313" key="1">
    <source>
        <dbReference type="EMBL" id="AWI09302.1"/>
    </source>
</evidence>
<dbReference type="KEGG" id="elut:CKA38_08655"/>
<reference evidence="1 2" key="1">
    <citation type="journal article" date="2018" name="Syst. Appl. Microbiol.">
        <title>Ereboglobus luteus gen. nov. sp. nov. from cockroach guts, and new insights into the oxygen relationship of the genera Opitutus and Didymococcus (Verrucomicrobia: Opitutaceae).</title>
        <authorList>
            <person name="Tegtmeier D."/>
            <person name="Belitz A."/>
            <person name="Radek R."/>
            <person name="Heimerl T."/>
            <person name="Brune A."/>
        </authorList>
    </citation>
    <scope>NUCLEOTIDE SEQUENCE [LARGE SCALE GENOMIC DNA]</scope>
    <source>
        <strain evidence="1 2">Ho45</strain>
    </source>
</reference>
<dbReference type="AlphaFoldDB" id="A0A2U8E450"/>
<proteinExistence type="predicted"/>
<keyword evidence="2" id="KW-1185">Reference proteome</keyword>
<protein>
    <submittedName>
        <fullName evidence="1">Uncharacterized protein</fullName>
    </submittedName>
</protein>
<dbReference type="Proteomes" id="UP000244896">
    <property type="component" value="Chromosome"/>
</dbReference>
<dbReference type="EMBL" id="CP023004">
    <property type="protein sequence ID" value="AWI09302.1"/>
    <property type="molecule type" value="Genomic_DNA"/>
</dbReference>
<dbReference type="InterPro" id="IPR026406">
    <property type="entry name" value="Ver/Plancto_CHP"/>
</dbReference>
<dbReference type="NCBIfam" id="TIGR04138">
    <property type="entry name" value="Plancto_Ver_chp"/>
    <property type="match status" value="1"/>
</dbReference>
<gene>
    <name evidence="1" type="ORF">CKA38_08655</name>
</gene>
<evidence type="ECO:0000313" key="2">
    <source>
        <dbReference type="Proteomes" id="UP000244896"/>
    </source>
</evidence>
<name>A0A2U8E450_9BACT</name>
<accession>A0A2U8E450</accession>
<organism evidence="1 2">
    <name type="scientific">Ereboglobus luteus</name>
    <dbReference type="NCBI Taxonomy" id="1796921"/>
    <lineage>
        <taxon>Bacteria</taxon>
        <taxon>Pseudomonadati</taxon>
        <taxon>Verrucomicrobiota</taxon>
        <taxon>Opitutia</taxon>
        <taxon>Opitutales</taxon>
        <taxon>Opitutaceae</taxon>
        <taxon>Ereboglobus</taxon>
    </lineage>
</organism>